<protein>
    <submittedName>
        <fullName evidence="1">Uncharacterized protein</fullName>
    </submittedName>
</protein>
<gene>
    <name evidence="1" type="ORF">BDV98DRAFT_583700</name>
</gene>
<proteinExistence type="predicted"/>
<evidence type="ECO:0000313" key="2">
    <source>
        <dbReference type="Proteomes" id="UP000305067"/>
    </source>
</evidence>
<accession>A0A5C3QNW9</accession>
<name>A0A5C3QNW9_9AGAR</name>
<dbReference type="Proteomes" id="UP000305067">
    <property type="component" value="Unassembled WGS sequence"/>
</dbReference>
<organism evidence="1 2">
    <name type="scientific">Pterulicium gracile</name>
    <dbReference type="NCBI Taxonomy" id="1884261"/>
    <lineage>
        <taxon>Eukaryota</taxon>
        <taxon>Fungi</taxon>
        <taxon>Dikarya</taxon>
        <taxon>Basidiomycota</taxon>
        <taxon>Agaricomycotina</taxon>
        <taxon>Agaricomycetes</taxon>
        <taxon>Agaricomycetidae</taxon>
        <taxon>Agaricales</taxon>
        <taxon>Pleurotineae</taxon>
        <taxon>Pterulaceae</taxon>
        <taxon>Pterulicium</taxon>
    </lineage>
</organism>
<dbReference type="AlphaFoldDB" id="A0A5C3QNW9"/>
<evidence type="ECO:0000313" key="1">
    <source>
        <dbReference type="EMBL" id="TFL00074.1"/>
    </source>
</evidence>
<reference evidence="1 2" key="1">
    <citation type="journal article" date="2019" name="Nat. Ecol. Evol.">
        <title>Megaphylogeny resolves global patterns of mushroom evolution.</title>
        <authorList>
            <person name="Varga T."/>
            <person name="Krizsan K."/>
            <person name="Foldi C."/>
            <person name="Dima B."/>
            <person name="Sanchez-Garcia M."/>
            <person name="Sanchez-Ramirez S."/>
            <person name="Szollosi G.J."/>
            <person name="Szarkandi J.G."/>
            <person name="Papp V."/>
            <person name="Albert L."/>
            <person name="Andreopoulos W."/>
            <person name="Angelini C."/>
            <person name="Antonin V."/>
            <person name="Barry K.W."/>
            <person name="Bougher N.L."/>
            <person name="Buchanan P."/>
            <person name="Buyck B."/>
            <person name="Bense V."/>
            <person name="Catcheside P."/>
            <person name="Chovatia M."/>
            <person name="Cooper J."/>
            <person name="Damon W."/>
            <person name="Desjardin D."/>
            <person name="Finy P."/>
            <person name="Geml J."/>
            <person name="Haridas S."/>
            <person name="Hughes K."/>
            <person name="Justo A."/>
            <person name="Karasinski D."/>
            <person name="Kautmanova I."/>
            <person name="Kiss B."/>
            <person name="Kocsube S."/>
            <person name="Kotiranta H."/>
            <person name="LaButti K.M."/>
            <person name="Lechner B.E."/>
            <person name="Liimatainen K."/>
            <person name="Lipzen A."/>
            <person name="Lukacs Z."/>
            <person name="Mihaltcheva S."/>
            <person name="Morgado L.N."/>
            <person name="Niskanen T."/>
            <person name="Noordeloos M.E."/>
            <person name="Ohm R.A."/>
            <person name="Ortiz-Santana B."/>
            <person name="Ovrebo C."/>
            <person name="Racz N."/>
            <person name="Riley R."/>
            <person name="Savchenko A."/>
            <person name="Shiryaev A."/>
            <person name="Soop K."/>
            <person name="Spirin V."/>
            <person name="Szebenyi C."/>
            <person name="Tomsovsky M."/>
            <person name="Tulloss R.E."/>
            <person name="Uehling J."/>
            <person name="Grigoriev I.V."/>
            <person name="Vagvolgyi C."/>
            <person name="Papp T."/>
            <person name="Martin F.M."/>
            <person name="Miettinen O."/>
            <person name="Hibbett D.S."/>
            <person name="Nagy L.G."/>
        </authorList>
    </citation>
    <scope>NUCLEOTIDE SEQUENCE [LARGE SCALE GENOMIC DNA]</scope>
    <source>
        <strain evidence="1 2">CBS 309.79</strain>
    </source>
</reference>
<keyword evidence="2" id="KW-1185">Reference proteome</keyword>
<sequence>MLITVAEKELHVLLTHVTRYRTLLLLSEDPRKWIISSTPRFGYFAYLATLYVEGASTDWMDLLFRAGNTPVLVDLLLHMHDHSQLSLLSLPYHQLQRLTISNCTSTVHDLLSTLRRASPRLQFFSITYWRNPRPPPGTASPHGNNITFPFLLDLNIPFLFRLSHKLFNIGIIQRFHTPRLRRLRLGEMNTLGLSSLAPFFHAISSTLTEIILKGDLGAPNYCNTFLATLRPMKGIEILSVTMSFPPSQYSPGNLNFLIDALRFPESVVGESGSANEEEVLGLFNQLMFPKLNDLTLKNWELSVRRLEVMVQSRTQSWLDGNRCPSLGRLKVIHLDGIRAEESERDLGWLDGMVKEGILVRDGSEL</sequence>
<dbReference type="EMBL" id="ML178830">
    <property type="protein sequence ID" value="TFL00074.1"/>
    <property type="molecule type" value="Genomic_DNA"/>
</dbReference>